<dbReference type="GO" id="GO:0016491">
    <property type="term" value="F:oxidoreductase activity"/>
    <property type="evidence" value="ECO:0007669"/>
    <property type="project" value="UniProtKB-KW"/>
</dbReference>
<feature type="domain" description="Aldehyde oxidase/xanthine dehydrogenase a/b hammerhead" evidence="3">
    <location>
        <begin position="21"/>
        <end position="126"/>
    </location>
</feature>
<dbReference type="InterPro" id="IPR008274">
    <property type="entry name" value="AldOxase/xan_DH_MoCoBD1"/>
</dbReference>
<dbReference type="InterPro" id="IPR046867">
    <property type="entry name" value="AldOxase/xan_DH_MoCoBD2"/>
</dbReference>
<dbReference type="Pfam" id="PF02738">
    <property type="entry name" value="MoCoBD_1"/>
    <property type="match status" value="1"/>
</dbReference>
<reference evidence="4" key="1">
    <citation type="journal article" date="2020" name="mSystems">
        <title>Genome- and Community-Level Interaction Insights into Carbon Utilization and Element Cycling Functions of Hydrothermarchaeota in Hydrothermal Sediment.</title>
        <authorList>
            <person name="Zhou Z."/>
            <person name="Liu Y."/>
            <person name="Xu W."/>
            <person name="Pan J."/>
            <person name="Luo Z.H."/>
            <person name="Li M."/>
        </authorList>
    </citation>
    <scope>NUCLEOTIDE SEQUENCE [LARGE SCALE GENOMIC DNA]</scope>
    <source>
        <strain evidence="4">SpSt-222</strain>
    </source>
</reference>
<dbReference type="InterPro" id="IPR036856">
    <property type="entry name" value="Ald_Oxase/Xan_DH_a/b_sf"/>
</dbReference>
<evidence type="ECO:0000256" key="2">
    <source>
        <dbReference type="ARBA" id="ARBA00023002"/>
    </source>
</evidence>
<keyword evidence="2" id="KW-0560">Oxidoreductase</keyword>
<comment type="caution">
    <text evidence="4">The sequence shown here is derived from an EMBL/GenBank/DDBJ whole genome shotgun (WGS) entry which is preliminary data.</text>
</comment>
<accession>A0A7C1K578</accession>
<evidence type="ECO:0000259" key="3">
    <source>
        <dbReference type="SMART" id="SM01008"/>
    </source>
</evidence>
<dbReference type="Gene3D" id="3.90.1170.50">
    <property type="entry name" value="Aldehyde oxidase/xanthine dehydrogenase, a/b hammerhead"/>
    <property type="match status" value="1"/>
</dbReference>
<sequence>MQATTLLARPVRRLDGEAKVRGIARYTDDLHLPGLLHARLVTSPYAHARIIRIDTSAARAIPGVVAVFTGHDLLPVGPEPAERARHLLARDKAIYAGQPVAVVIADSPYAAADAASLVTVEYEVLPAVTDPLRAMQPDAPAIRPKELEGEWAEAGMHATVAGGQELDVRRLPANVTNAVRFQRGAVEQGFAQSDLVVERTYRTPFVHQAYIEPHASVAIPRPDGGVTIHTTTQGMFYCRNVTATTLGLPHELVTIVPMEVGGGFGGKTVLLEPLVAAVALRLGRPVKLTLTRTEEFLLTTPAPAAVFELRGGVRRDGTLTALQARVVFDSGAYPGAPVNIALLLLGGTYRWEHLDLVGYEVLTNKPGTGAYRAPGVPQATFAVEQLVDELAQAIGMDPLELRLRNAARTGDPQPNGVPWPPIGLVEVLERVRDHPLWKNRQRIPNEGWGIAVGGWPGGIEPCAANVRLNHDGTFTVTLGAIDITGTHTVLAMIAAEVLGQPLERVRIALLPSDAAPYAGMSGGSKITYTVGLAVKAAAEEARRQLLEIAANELEVAPEDLEVVEGAVRVRGVPDRQITLQQIAALSMAFGGRYAPVYGTGRVAVTQQSPGFNAQIAHVRVDPETGQVKLLDLVAIQDVGRALHPALVEAQVHGGAAQGVGWALHEAMRWDESGQPLNPTFLDYDVPKASQLPPLQVELVEVPSPIGPFGAKGVGEPPVTPTAAAIANAIADATGLRFTELPILAERVRAALTGLEQP</sequence>
<dbReference type="InterPro" id="IPR037165">
    <property type="entry name" value="AldOxase/xan_DH_Mopterin-bd_sf"/>
</dbReference>
<dbReference type="InterPro" id="IPR016208">
    <property type="entry name" value="Ald_Oxase/xanthine_DH-like"/>
</dbReference>
<organism evidence="4">
    <name type="scientific">Thermomicrobium roseum</name>
    <dbReference type="NCBI Taxonomy" id="500"/>
    <lineage>
        <taxon>Bacteria</taxon>
        <taxon>Pseudomonadati</taxon>
        <taxon>Thermomicrobiota</taxon>
        <taxon>Thermomicrobia</taxon>
        <taxon>Thermomicrobiales</taxon>
        <taxon>Thermomicrobiaceae</taxon>
        <taxon>Thermomicrobium</taxon>
    </lineage>
</organism>
<dbReference type="AlphaFoldDB" id="A0A7C1K578"/>
<dbReference type="Pfam" id="PF20256">
    <property type="entry name" value="MoCoBD_2"/>
    <property type="match status" value="1"/>
</dbReference>
<dbReference type="Pfam" id="PF01315">
    <property type="entry name" value="Ald_Xan_dh_C"/>
    <property type="match status" value="1"/>
</dbReference>
<dbReference type="InterPro" id="IPR000674">
    <property type="entry name" value="Ald_Oxase/Xan_DH_a/b"/>
</dbReference>
<dbReference type="PANTHER" id="PTHR11908">
    <property type="entry name" value="XANTHINE DEHYDROGENASE"/>
    <property type="match status" value="1"/>
</dbReference>
<dbReference type="Gene3D" id="3.30.365.10">
    <property type="entry name" value="Aldehyde oxidase/xanthine dehydrogenase, molybdopterin binding domain"/>
    <property type="match status" value="4"/>
</dbReference>
<proteinExistence type="predicted"/>
<gene>
    <name evidence="4" type="ORF">ENP47_00795</name>
</gene>
<evidence type="ECO:0000313" key="4">
    <source>
        <dbReference type="EMBL" id="HEF64142.1"/>
    </source>
</evidence>
<dbReference type="GO" id="GO:0005506">
    <property type="term" value="F:iron ion binding"/>
    <property type="evidence" value="ECO:0007669"/>
    <property type="project" value="InterPro"/>
</dbReference>
<keyword evidence="1" id="KW-0500">Molybdenum</keyword>
<protein>
    <submittedName>
        <fullName evidence="4">Xanthine dehydrogenase family protein molybdopterin-binding subunit</fullName>
    </submittedName>
</protein>
<dbReference type="PANTHER" id="PTHR11908:SF132">
    <property type="entry name" value="ALDEHYDE OXIDASE 1-RELATED"/>
    <property type="match status" value="1"/>
</dbReference>
<evidence type="ECO:0000256" key="1">
    <source>
        <dbReference type="ARBA" id="ARBA00022505"/>
    </source>
</evidence>
<dbReference type="SUPFAM" id="SSF56003">
    <property type="entry name" value="Molybdenum cofactor-binding domain"/>
    <property type="match status" value="1"/>
</dbReference>
<name>A0A7C1K578_THERO</name>
<dbReference type="EMBL" id="DSJL01000001">
    <property type="protein sequence ID" value="HEF64142.1"/>
    <property type="molecule type" value="Genomic_DNA"/>
</dbReference>
<dbReference type="SMART" id="SM01008">
    <property type="entry name" value="Ald_Xan_dh_C"/>
    <property type="match status" value="1"/>
</dbReference>
<dbReference type="SUPFAM" id="SSF54665">
    <property type="entry name" value="CO dehydrogenase molybdoprotein N-domain-like"/>
    <property type="match status" value="1"/>
</dbReference>